<evidence type="ECO:0000313" key="2">
    <source>
        <dbReference type="Proteomes" id="UP000279228"/>
    </source>
</evidence>
<organism evidence="1 2">
    <name type="scientific">Pseudomonas songnenensis</name>
    <dbReference type="NCBI Taxonomy" id="1176259"/>
    <lineage>
        <taxon>Bacteria</taxon>
        <taxon>Pseudomonadati</taxon>
        <taxon>Pseudomonadota</taxon>
        <taxon>Gammaproteobacteria</taxon>
        <taxon>Pseudomonadales</taxon>
        <taxon>Pseudomonadaceae</taxon>
        <taxon>Pseudomonas</taxon>
    </lineage>
</organism>
<accession>A0ABX9UQN5</accession>
<comment type="caution">
    <text evidence="1">The sequence shown here is derived from an EMBL/GenBank/DDBJ whole genome shotgun (WGS) entry which is preliminary data.</text>
</comment>
<name>A0ABX9UQN5_9PSED</name>
<proteinExistence type="predicted"/>
<dbReference type="EMBL" id="RFFN01000006">
    <property type="protein sequence ID" value="RMH95431.1"/>
    <property type="molecule type" value="Genomic_DNA"/>
</dbReference>
<dbReference type="RefSeq" id="WP_122099661.1">
    <property type="nucleotide sequence ID" value="NZ_JAMOHS010000028.1"/>
</dbReference>
<protein>
    <submittedName>
        <fullName evidence="1">Uncharacterized protein</fullName>
    </submittedName>
</protein>
<evidence type="ECO:0000313" key="1">
    <source>
        <dbReference type="EMBL" id="RMH95431.1"/>
    </source>
</evidence>
<reference evidence="1 2" key="1">
    <citation type="submission" date="2018-10" db="EMBL/GenBank/DDBJ databases">
        <title>Pseudomonas songnenensis NEAU-ST5-5(T) genome.</title>
        <authorList>
            <person name="Pengp J."/>
            <person name="Liu Z.-P."/>
        </authorList>
    </citation>
    <scope>NUCLEOTIDE SEQUENCE [LARGE SCALE GENOMIC DNA]</scope>
    <source>
        <strain evidence="1 2">NEAU-ST5-5</strain>
    </source>
</reference>
<dbReference type="Proteomes" id="UP000279228">
    <property type="component" value="Unassembled WGS sequence"/>
</dbReference>
<keyword evidence="2" id="KW-1185">Reference proteome</keyword>
<gene>
    <name evidence="1" type="ORF">EA798_16720</name>
</gene>
<sequence length="98" mass="10993">MPVFKEHDAETGVTTTVHDLGDRIVFEKTYDAEPFKAVAAAMREATAGEKWGEMRHVGFIPNAELATMLRQDGTIDQKRVRAFLKANPLLCTFNRALK</sequence>